<sequence>MVIDSSICGLNIGDKYPTRLMGVLNLSDESFYKASVVDEDSLLDVAEDMICKGADILDVGGRSTWPLATPISKQTEKTRLMPALDTLCNNLNIPISVDTMFADIAEEALNRGAHIVNDVSGLTSDANMVTVLREYDCPAILMASKNKIGDPRGIDEVISALGEILKKAQLNEIDTSKLILDPAIGKWVPNKTATHDFDVIDNFERLRVFNNPILAAISRKSVIDAIINKPPEERLLGSLAATSIVVNKGAHIIRTHDVEQTVDVVKVATALRSLPIEDTGNGVSIKVLDITDQSDLVYYMKSIGTTEAGCHIMKKKSITKTVKITNISSTEALIIKQEILARGGDAAIPKGAISHEIDDVDIILIGTTLQLEKLANKLSYQARNLPMIARKLKKILYTKKKYMNLDKL</sequence>
<comment type="caution">
    <text evidence="10">The sequence shown here is derived from an EMBL/GenBank/DDBJ whole genome shotgun (WGS) entry which is preliminary data.</text>
</comment>
<dbReference type="InterPro" id="IPR011005">
    <property type="entry name" value="Dihydropteroate_synth-like_sf"/>
</dbReference>
<comment type="cofactor">
    <cofactor evidence="2">
        <name>Mg(2+)</name>
        <dbReference type="ChEBI" id="CHEBI:18420"/>
    </cofactor>
</comment>
<dbReference type="Pfam" id="PF00809">
    <property type="entry name" value="Pterin_bind"/>
    <property type="match status" value="1"/>
</dbReference>
<dbReference type="InterPro" id="IPR000489">
    <property type="entry name" value="Pterin-binding_dom"/>
</dbReference>
<evidence type="ECO:0000256" key="4">
    <source>
        <dbReference type="ARBA" id="ARBA00012458"/>
    </source>
</evidence>
<dbReference type="GO" id="GO:0046654">
    <property type="term" value="P:tetrahydrofolate biosynthetic process"/>
    <property type="evidence" value="ECO:0007669"/>
    <property type="project" value="TreeGrafter"/>
</dbReference>
<dbReference type="PROSITE" id="PS50972">
    <property type="entry name" value="PTERIN_BINDING"/>
    <property type="match status" value="1"/>
</dbReference>
<evidence type="ECO:0000256" key="8">
    <source>
        <dbReference type="ARBA" id="ARBA00022909"/>
    </source>
</evidence>
<evidence type="ECO:0000313" key="10">
    <source>
        <dbReference type="EMBL" id="RQD85517.1"/>
    </source>
</evidence>
<protein>
    <recommendedName>
        <fullName evidence="4">dihydropteroate synthase</fullName>
        <ecNumber evidence="4">2.5.1.15</ecNumber>
    </recommendedName>
</protein>
<evidence type="ECO:0000256" key="3">
    <source>
        <dbReference type="ARBA" id="ARBA00004763"/>
    </source>
</evidence>
<evidence type="ECO:0000313" key="11">
    <source>
        <dbReference type="Proteomes" id="UP000284763"/>
    </source>
</evidence>
<dbReference type="InterPro" id="IPR006390">
    <property type="entry name" value="DHP_synth_dom"/>
</dbReference>
<keyword evidence="5 10" id="KW-0808">Transferase</keyword>
<organism evidence="10 11">
    <name type="scientific">Methanosalsum natronophilum</name>
    <dbReference type="NCBI Taxonomy" id="768733"/>
    <lineage>
        <taxon>Archaea</taxon>
        <taxon>Methanobacteriati</taxon>
        <taxon>Methanobacteriota</taxon>
        <taxon>Stenosarchaea group</taxon>
        <taxon>Methanomicrobia</taxon>
        <taxon>Methanosarcinales</taxon>
        <taxon>Methanosarcinaceae</taxon>
        <taxon>Methanosalsum</taxon>
    </lineage>
</organism>
<dbReference type="GO" id="GO:0046656">
    <property type="term" value="P:folic acid biosynthetic process"/>
    <property type="evidence" value="ECO:0007669"/>
    <property type="project" value="UniProtKB-KW"/>
</dbReference>
<dbReference type="RefSeq" id="WP_259135244.1">
    <property type="nucleotide sequence ID" value="NZ_JANUCS010000012.1"/>
</dbReference>
<keyword evidence="8" id="KW-0289">Folate biosynthesis</keyword>
<dbReference type="Proteomes" id="UP000284763">
    <property type="component" value="Unassembled WGS sequence"/>
</dbReference>
<accession>A0A3R7XI89</accession>
<feature type="domain" description="Pterin-binding" evidence="9">
    <location>
        <begin position="18"/>
        <end position="266"/>
    </location>
</feature>
<keyword evidence="7" id="KW-0460">Magnesium</keyword>
<evidence type="ECO:0000256" key="1">
    <source>
        <dbReference type="ARBA" id="ARBA00000012"/>
    </source>
</evidence>
<evidence type="ECO:0000256" key="6">
    <source>
        <dbReference type="ARBA" id="ARBA00022723"/>
    </source>
</evidence>
<proteinExistence type="predicted"/>
<dbReference type="PANTHER" id="PTHR20941:SF1">
    <property type="entry name" value="FOLIC ACID SYNTHESIS PROTEIN FOL1"/>
    <property type="match status" value="1"/>
</dbReference>
<reference evidence="10 11" key="1">
    <citation type="submission" date="2018-08" db="EMBL/GenBank/DDBJ databases">
        <title>The metabolism and importance of syntrophic acetate oxidation coupled to methane or sulfide production in haloalkaline environments.</title>
        <authorList>
            <person name="Timmers P.H.A."/>
            <person name="Vavourakis C.D."/>
            <person name="Sorokin D.Y."/>
            <person name="Sinninghe Damste J.S."/>
            <person name="Muyzer G."/>
            <person name="Stams A.J.M."/>
            <person name="Plugge C.M."/>
        </authorList>
    </citation>
    <scope>NUCLEOTIDE SEQUENCE [LARGE SCALE GENOMIC DNA]</scope>
    <source>
        <strain evidence="10">MSAO_Arc3</strain>
    </source>
</reference>
<comment type="pathway">
    <text evidence="3">Cofactor biosynthesis; tetrahydrofolate biosynthesis; 7,8-dihydrofolate from 2-amino-4-hydroxy-6-hydroxymethyl-7,8-dihydropteridine diphosphate and 4-aminobenzoate: step 1/2.</text>
</comment>
<dbReference type="NCBIfam" id="TIGR01496">
    <property type="entry name" value="DHPS"/>
    <property type="match status" value="1"/>
</dbReference>
<dbReference type="InterPro" id="IPR045031">
    <property type="entry name" value="DHP_synth-like"/>
</dbReference>
<gene>
    <name evidence="10" type="primary">folP</name>
    <name evidence="10" type="ORF">D5R95_04540</name>
</gene>
<dbReference type="PANTHER" id="PTHR20941">
    <property type="entry name" value="FOLATE SYNTHESIS PROTEINS"/>
    <property type="match status" value="1"/>
</dbReference>
<dbReference type="AlphaFoldDB" id="A0A3R7XI89"/>
<evidence type="ECO:0000256" key="5">
    <source>
        <dbReference type="ARBA" id="ARBA00022679"/>
    </source>
</evidence>
<evidence type="ECO:0000256" key="2">
    <source>
        <dbReference type="ARBA" id="ARBA00001946"/>
    </source>
</evidence>
<dbReference type="PROSITE" id="PS00793">
    <property type="entry name" value="DHPS_2"/>
    <property type="match status" value="1"/>
</dbReference>
<dbReference type="SUPFAM" id="SSF51717">
    <property type="entry name" value="Dihydropteroate synthetase-like"/>
    <property type="match status" value="1"/>
</dbReference>
<dbReference type="EMBL" id="QZAB01000294">
    <property type="protein sequence ID" value="RQD85517.1"/>
    <property type="molecule type" value="Genomic_DNA"/>
</dbReference>
<comment type="catalytic activity">
    <reaction evidence="1">
        <text>(7,8-dihydropterin-6-yl)methyl diphosphate + 4-aminobenzoate = 7,8-dihydropteroate + diphosphate</text>
        <dbReference type="Rhea" id="RHEA:19949"/>
        <dbReference type="ChEBI" id="CHEBI:17836"/>
        <dbReference type="ChEBI" id="CHEBI:17839"/>
        <dbReference type="ChEBI" id="CHEBI:33019"/>
        <dbReference type="ChEBI" id="CHEBI:72950"/>
        <dbReference type="EC" id="2.5.1.15"/>
    </reaction>
</comment>
<keyword evidence="6" id="KW-0479">Metal-binding</keyword>
<dbReference type="GO" id="GO:0004156">
    <property type="term" value="F:dihydropteroate synthase activity"/>
    <property type="evidence" value="ECO:0007669"/>
    <property type="project" value="UniProtKB-EC"/>
</dbReference>
<name>A0A3R7XI89_9EURY</name>
<evidence type="ECO:0000256" key="7">
    <source>
        <dbReference type="ARBA" id="ARBA00022842"/>
    </source>
</evidence>
<dbReference type="GO" id="GO:0046872">
    <property type="term" value="F:metal ion binding"/>
    <property type="evidence" value="ECO:0007669"/>
    <property type="project" value="UniProtKB-KW"/>
</dbReference>
<dbReference type="Gene3D" id="3.20.20.20">
    <property type="entry name" value="Dihydropteroate synthase-like"/>
    <property type="match status" value="1"/>
</dbReference>
<dbReference type="EC" id="2.5.1.15" evidence="4"/>
<evidence type="ECO:0000259" key="9">
    <source>
        <dbReference type="PROSITE" id="PS50972"/>
    </source>
</evidence>